<evidence type="ECO:0000313" key="17">
    <source>
        <dbReference type="EMBL" id="TWI45376.1"/>
    </source>
</evidence>
<evidence type="ECO:0000256" key="6">
    <source>
        <dbReference type="ARBA" id="ARBA00022692"/>
    </source>
</evidence>
<comment type="subcellular location">
    <subcellularLocation>
        <location evidence="2">Membrane</location>
        <topology evidence="2">Multi-pass membrane protein</topology>
    </subcellularLocation>
</comment>
<keyword evidence="7" id="KW-0547">Nucleotide-binding</keyword>
<dbReference type="GO" id="GO:0000155">
    <property type="term" value="F:phosphorelay sensor kinase activity"/>
    <property type="evidence" value="ECO:0007669"/>
    <property type="project" value="InterPro"/>
</dbReference>
<sequence length="456" mass="49130">MTSLRARLRAVLGLTLACCWIGGVGLVVTYTAHSESSRWDSRLQTFGTRLLLTIPAGKVGRGPFGPGLELPPAMQRMEEHFAFQIWRTDRKLFIKTPSAPEAPFQPTFVDGFTSRVVAGRKWRIYTISDRYHQVSVQVANLQSVADREMQYEALVALAMLTAVLLVVAALLGRVLDRSLRPLADIESALRRRRDFDLAPLPLRDLPLELHPLVRSFNHVLQQLDAAIGTERRFIGDAVHELRTPLAALQAQADVALHAATPADKDAALHTLQAVARRSARLAEQLLDVARLDAGAAVDRGKPLDLAVLAMHVAREQQFHASRRGCTIDLDTAAAPIAGDMDEVATLLRNLVDNAVRFAGAGGRVLVRCGTAADHVYLSVADDGPGVPAAEQEAIFQRFYRRAGTDGANDGRGSGIGLSLVAAIARLHGARIVTGTGLAGRGFAVSVAFPPCPAQNA</sequence>
<keyword evidence="5" id="KW-0808">Transferase</keyword>
<keyword evidence="10 13" id="KW-1133">Transmembrane helix</keyword>
<evidence type="ECO:0000259" key="15">
    <source>
        <dbReference type="PROSITE" id="PS50885"/>
    </source>
</evidence>
<accession>A0A562PMU5</accession>
<protein>
    <recommendedName>
        <fullName evidence="3">histidine kinase</fullName>
        <ecNumber evidence="3">2.7.13.3</ecNumber>
    </recommendedName>
</protein>
<evidence type="ECO:0000256" key="9">
    <source>
        <dbReference type="ARBA" id="ARBA00022840"/>
    </source>
</evidence>
<evidence type="ECO:0000256" key="2">
    <source>
        <dbReference type="ARBA" id="ARBA00004141"/>
    </source>
</evidence>
<keyword evidence="12 13" id="KW-0472">Membrane</keyword>
<dbReference type="InterPro" id="IPR036890">
    <property type="entry name" value="HATPase_C_sf"/>
</dbReference>
<dbReference type="EMBL" id="VLKW01000007">
    <property type="protein sequence ID" value="TWI45376.1"/>
    <property type="molecule type" value="Genomic_DNA"/>
</dbReference>
<feature type="transmembrane region" description="Helical" evidence="13">
    <location>
        <begin position="153"/>
        <end position="172"/>
    </location>
</feature>
<evidence type="ECO:0000256" key="11">
    <source>
        <dbReference type="ARBA" id="ARBA00023012"/>
    </source>
</evidence>
<dbReference type="PANTHER" id="PTHR45436:SF14">
    <property type="entry name" value="SENSOR PROTEIN QSEC"/>
    <property type="match status" value="1"/>
</dbReference>
<comment type="catalytic activity">
    <reaction evidence="1">
        <text>ATP + protein L-histidine = ADP + protein N-phospho-L-histidine.</text>
        <dbReference type="EC" id="2.7.13.3"/>
    </reaction>
</comment>
<keyword evidence="8 17" id="KW-0418">Kinase</keyword>
<dbReference type="EC" id="2.7.13.3" evidence="3"/>
<evidence type="ECO:0000256" key="7">
    <source>
        <dbReference type="ARBA" id="ARBA00022741"/>
    </source>
</evidence>
<dbReference type="GO" id="GO:0005524">
    <property type="term" value="F:ATP binding"/>
    <property type="evidence" value="ECO:0007669"/>
    <property type="project" value="UniProtKB-KW"/>
</dbReference>
<dbReference type="CDD" id="cd00082">
    <property type="entry name" value="HisKA"/>
    <property type="match status" value="1"/>
</dbReference>
<reference evidence="16 19" key="3">
    <citation type="submission" date="2019-12" db="EMBL/GenBank/DDBJ databases">
        <title>Draft Genome Sequences of Six Type Strains of the Genus Massilia.</title>
        <authorList>
            <person name="Miess H."/>
            <person name="Frediansyah A."/>
            <person name="Goeker M."/>
            <person name="Gross H."/>
        </authorList>
    </citation>
    <scope>NUCLEOTIDE SEQUENCE [LARGE SCALE GENOMIC DNA]</scope>
    <source>
        <strain evidence="16 19">DSM 26639</strain>
    </source>
</reference>
<dbReference type="Gene3D" id="1.10.287.130">
    <property type="match status" value="1"/>
</dbReference>
<evidence type="ECO:0000256" key="3">
    <source>
        <dbReference type="ARBA" id="ARBA00012438"/>
    </source>
</evidence>
<dbReference type="Pfam" id="PF00512">
    <property type="entry name" value="HisKA"/>
    <property type="match status" value="1"/>
</dbReference>
<evidence type="ECO:0000313" key="16">
    <source>
        <dbReference type="EMBL" id="QGZ40944.1"/>
    </source>
</evidence>
<dbReference type="SUPFAM" id="SSF55874">
    <property type="entry name" value="ATPase domain of HSP90 chaperone/DNA topoisomerase II/histidine kinase"/>
    <property type="match status" value="1"/>
</dbReference>
<dbReference type="SMART" id="SM00387">
    <property type="entry name" value="HATPase_c"/>
    <property type="match status" value="1"/>
</dbReference>
<evidence type="ECO:0000259" key="14">
    <source>
        <dbReference type="PROSITE" id="PS50109"/>
    </source>
</evidence>
<dbReference type="GO" id="GO:0005886">
    <property type="term" value="C:plasma membrane"/>
    <property type="evidence" value="ECO:0007669"/>
    <property type="project" value="TreeGrafter"/>
</dbReference>
<dbReference type="AlphaFoldDB" id="A0A562PMU5"/>
<keyword evidence="11" id="KW-0902">Two-component regulatory system</keyword>
<dbReference type="InterPro" id="IPR050428">
    <property type="entry name" value="TCS_sensor_his_kinase"/>
</dbReference>
<evidence type="ECO:0000256" key="1">
    <source>
        <dbReference type="ARBA" id="ARBA00000085"/>
    </source>
</evidence>
<evidence type="ECO:0000256" key="13">
    <source>
        <dbReference type="SAM" id="Phobius"/>
    </source>
</evidence>
<dbReference type="EMBL" id="CP046904">
    <property type="protein sequence ID" value="QGZ40944.1"/>
    <property type="molecule type" value="Genomic_DNA"/>
</dbReference>
<dbReference type="InterPro" id="IPR003594">
    <property type="entry name" value="HATPase_dom"/>
</dbReference>
<dbReference type="InterPro" id="IPR003661">
    <property type="entry name" value="HisK_dim/P_dom"/>
</dbReference>
<dbReference type="RefSeq" id="WP_145877817.1">
    <property type="nucleotide sequence ID" value="NZ_CP046904.1"/>
</dbReference>
<dbReference type="Pfam" id="PF02518">
    <property type="entry name" value="HATPase_c"/>
    <property type="match status" value="1"/>
</dbReference>
<keyword evidence="4" id="KW-0597">Phosphoprotein</keyword>
<dbReference type="PRINTS" id="PR00344">
    <property type="entry name" value="BCTRLSENSOR"/>
</dbReference>
<dbReference type="Proteomes" id="UP000437862">
    <property type="component" value="Chromosome"/>
</dbReference>
<name>A0A562PMU5_9BURK</name>
<reference evidence="17 18" key="1">
    <citation type="journal article" date="2015" name="Stand. Genomic Sci.">
        <title>Genomic Encyclopedia of Bacterial and Archaeal Type Strains, Phase III: the genomes of soil and plant-associated and newly described type strains.</title>
        <authorList>
            <person name="Whitman W.B."/>
            <person name="Woyke T."/>
            <person name="Klenk H.P."/>
            <person name="Zhou Y."/>
            <person name="Lilburn T.G."/>
            <person name="Beck B.J."/>
            <person name="De Vos P."/>
            <person name="Vandamme P."/>
            <person name="Eisen J.A."/>
            <person name="Garrity G."/>
            <person name="Hugenholtz P."/>
            <person name="Kyrpides N.C."/>
        </authorList>
    </citation>
    <scope>NUCLEOTIDE SEQUENCE [LARGE SCALE GENOMIC DNA]</scope>
    <source>
        <strain evidence="17 18">CGMCC 1.10685</strain>
    </source>
</reference>
<evidence type="ECO:0000313" key="18">
    <source>
        <dbReference type="Proteomes" id="UP000315112"/>
    </source>
</evidence>
<evidence type="ECO:0000256" key="4">
    <source>
        <dbReference type="ARBA" id="ARBA00022553"/>
    </source>
</evidence>
<feature type="domain" description="HAMP" evidence="15">
    <location>
        <begin position="176"/>
        <end position="228"/>
    </location>
</feature>
<dbReference type="Gene3D" id="3.30.565.10">
    <property type="entry name" value="Histidine kinase-like ATPase, C-terminal domain"/>
    <property type="match status" value="1"/>
</dbReference>
<proteinExistence type="predicted"/>
<evidence type="ECO:0000256" key="5">
    <source>
        <dbReference type="ARBA" id="ARBA00022679"/>
    </source>
</evidence>
<dbReference type="InterPro" id="IPR036097">
    <property type="entry name" value="HisK_dim/P_sf"/>
</dbReference>
<dbReference type="OrthoDB" id="8583694at2"/>
<keyword evidence="19" id="KW-1185">Reference proteome</keyword>
<dbReference type="PROSITE" id="PS50885">
    <property type="entry name" value="HAMP"/>
    <property type="match status" value="1"/>
</dbReference>
<evidence type="ECO:0000313" key="19">
    <source>
        <dbReference type="Proteomes" id="UP000437862"/>
    </source>
</evidence>
<dbReference type="InterPro" id="IPR005467">
    <property type="entry name" value="His_kinase_dom"/>
</dbReference>
<evidence type="ECO:0000256" key="10">
    <source>
        <dbReference type="ARBA" id="ARBA00022989"/>
    </source>
</evidence>
<feature type="domain" description="Histidine kinase" evidence="14">
    <location>
        <begin position="236"/>
        <end position="452"/>
    </location>
</feature>
<gene>
    <name evidence="16" type="ORF">GO485_18950</name>
    <name evidence="17" type="ORF">IP92_03754</name>
</gene>
<evidence type="ECO:0000256" key="12">
    <source>
        <dbReference type="ARBA" id="ARBA00023136"/>
    </source>
</evidence>
<dbReference type="SUPFAM" id="SSF47384">
    <property type="entry name" value="Homodimeric domain of signal transducing histidine kinase"/>
    <property type="match status" value="1"/>
</dbReference>
<keyword evidence="9" id="KW-0067">ATP-binding</keyword>
<dbReference type="PROSITE" id="PS50109">
    <property type="entry name" value="HIS_KIN"/>
    <property type="match status" value="1"/>
</dbReference>
<dbReference type="SMART" id="SM00388">
    <property type="entry name" value="HisKA"/>
    <property type="match status" value="1"/>
</dbReference>
<reference evidence="17" key="2">
    <citation type="submission" date="2019-07" db="EMBL/GenBank/DDBJ databases">
        <authorList>
            <person name="Whitman W."/>
            <person name="Huntemann M."/>
            <person name="Clum A."/>
            <person name="Pillay M."/>
            <person name="Palaniappan K."/>
            <person name="Varghese N."/>
            <person name="Mikhailova N."/>
            <person name="Stamatis D."/>
            <person name="Reddy T."/>
            <person name="Daum C."/>
            <person name="Shapiro N."/>
            <person name="Ivanova N."/>
            <person name="Kyrpides N."/>
            <person name="Woyke T."/>
        </authorList>
    </citation>
    <scope>NUCLEOTIDE SEQUENCE</scope>
    <source>
        <strain evidence="17">CGMCC 1.10685</strain>
    </source>
</reference>
<dbReference type="InterPro" id="IPR003660">
    <property type="entry name" value="HAMP_dom"/>
</dbReference>
<evidence type="ECO:0000256" key="8">
    <source>
        <dbReference type="ARBA" id="ARBA00022777"/>
    </source>
</evidence>
<keyword evidence="6 13" id="KW-0812">Transmembrane</keyword>
<organism evidence="17 18">
    <name type="scientific">Pseudoduganella flava</name>
    <dbReference type="NCBI Taxonomy" id="871742"/>
    <lineage>
        <taxon>Bacteria</taxon>
        <taxon>Pseudomonadati</taxon>
        <taxon>Pseudomonadota</taxon>
        <taxon>Betaproteobacteria</taxon>
        <taxon>Burkholderiales</taxon>
        <taxon>Oxalobacteraceae</taxon>
        <taxon>Telluria group</taxon>
        <taxon>Pseudoduganella</taxon>
    </lineage>
</organism>
<dbReference type="Proteomes" id="UP000315112">
    <property type="component" value="Unassembled WGS sequence"/>
</dbReference>
<dbReference type="InterPro" id="IPR004358">
    <property type="entry name" value="Sig_transdc_His_kin-like_C"/>
</dbReference>
<dbReference type="PANTHER" id="PTHR45436">
    <property type="entry name" value="SENSOR HISTIDINE KINASE YKOH"/>
    <property type="match status" value="1"/>
</dbReference>